<accession>A0A2T4SVE9</accession>
<dbReference type="NCBIfam" id="TIGR00005">
    <property type="entry name" value="rluA_subfam"/>
    <property type="match status" value="1"/>
</dbReference>
<dbReference type="Pfam" id="PF00849">
    <property type="entry name" value="PseudoU_synth_2"/>
    <property type="match status" value="1"/>
</dbReference>
<dbReference type="EC" id="5.4.99.-" evidence="4"/>
<dbReference type="Proteomes" id="UP000283576">
    <property type="component" value="Unassembled WGS sequence"/>
</dbReference>
<dbReference type="InterPro" id="IPR050188">
    <property type="entry name" value="RluA_PseudoU_synthase"/>
</dbReference>
<evidence type="ECO:0000313" key="6">
    <source>
        <dbReference type="EMBL" id="RIL42081.1"/>
    </source>
</evidence>
<dbReference type="Gene3D" id="3.30.2350.10">
    <property type="entry name" value="Pseudouridine synthase"/>
    <property type="match status" value="1"/>
</dbReference>
<dbReference type="InterPro" id="IPR006225">
    <property type="entry name" value="PsdUridine_synth_RluC/D"/>
</dbReference>
<evidence type="ECO:0000313" key="7">
    <source>
        <dbReference type="Proteomes" id="UP000283576"/>
    </source>
</evidence>
<dbReference type="EMBL" id="QXRZ01000006">
    <property type="protein sequence ID" value="RIL42081.1"/>
    <property type="molecule type" value="Genomic_DNA"/>
</dbReference>
<comment type="function">
    <text evidence="4">Responsible for synthesis of pseudouridine from uracil.</text>
</comment>
<feature type="domain" description="Pseudouridine synthase RsuA/RluA-like" evidence="5">
    <location>
        <begin position="83"/>
        <end position="228"/>
    </location>
</feature>
<dbReference type="GO" id="GO:0003723">
    <property type="term" value="F:RNA binding"/>
    <property type="evidence" value="ECO:0007669"/>
    <property type="project" value="InterPro"/>
</dbReference>
<protein>
    <recommendedName>
        <fullName evidence="4">Pseudouridine synthase</fullName>
        <ecNumber evidence="4">5.4.99.-</ecNumber>
    </recommendedName>
</protein>
<dbReference type="GO" id="GO:0140098">
    <property type="term" value="F:catalytic activity, acting on RNA"/>
    <property type="evidence" value="ECO:0007669"/>
    <property type="project" value="UniProtKB-ARBA"/>
</dbReference>
<comment type="caution">
    <text evidence="6">The sequence shown here is derived from an EMBL/GenBank/DDBJ whole genome shotgun (WGS) entry which is preliminary data.</text>
</comment>
<proteinExistence type="inferred from homology"/>
<reference evidence="6 7" key="1">
    <citation type="journal article" date="2016" name="Front. Microbiol.">
        <title>Comprehensive Phylogenetic Analysis of Bovine Non-aureus Staphylococci Species Based on Whole-Genome Sequencing.</title>
        <authorList>
            <person name="Naushad S."/>
            <person name="Barkema H.W."/>
            <person name="Luby C."/>
            <person name="Condas L.A."/>
            <person name="Nobrega D.B."/>
            <person name="Carson D.A."/>
            <person name="De Buck J."/>
        </authorList>
    </citation>
    <scope>NUCLEOTIDE SEQUENCE [LARGE SCALE GENOMIC DNA]</scope>
    <source>
        <strain evidence="6 7">SNUC 1388</strain>
    </source>
</reference>
<dbReference type="AlphaFoldDB" id="A0A2T4SVE9"/>
<dbReference type="CDD" id="cd02869">
    <property type="entry name" value="PseudoU_synth_RluA_like"/>
    <property type="match status" value="1"/>
</dbReference>
<dbReference type="InterPro" id="IPR006224">
    <property type="entry name" value="PsdUridine_synth_RluA-like_CS"/>
</dbReference>
<dbReference type="GO" id="GO:0000455">
    <property type="term" value="P:enzyme-directed rRNA pseudouridine synthesis"/>
    <property type="evidence" value="ECO:0007669"/>
    <property type="project" value="TreeGrafter"/>
</dbReference>
<dbReference type="InterPro" id="IPR006145">
    <property type="entry name" value="PsdUridine_synth_RsuA/RluA"/>
</dbReference>
<keyword evidence="4" id="KW-0413">Isomerase</keyword>
<evidence type="ECO:0000259" key="5">
    <source>
        <dbReference type="Pfam" id="PF00849"/>
    </source>
</evidence>
<organism evidence="6 7">
    <name type="scientific">Staphylococcus gallinarum</name>
    <dbReference type="NCBI Taxonomy" id="1293"/>
    <lineage>
        <taxon>Bacteria</taxon>
        <taxon>Bacillati</taxon>
        <taxon>Bacillota</taxon>
        <taxon>Bacilli</taxon>
        <taxon>Bacillales</taxon>
        <taxon>Staphylococcaceae</taxon>
        <taxon>Staphylococcus</taxon>
    </lineage>
</organism>
<dbReference type="RefSeq" id="WP_107590014.1">
    <property type="nucleotide sequence ID" value="NZ_JAIEXT010000003.1"/>
</dbReference>
<evidence type="ECO:0000256" key="1">
    <source>
        <dbReference type="ARBA" id="ARBA00000073"/>
    </source>
</evidence>
<sequence>MEFNFHIHHRETVKFFLQNKDFSKKSISAIKRNGALLVNGEPVTVRHVLSEGDSLCIQLPQEQPSGNLVPFDKALTVLYEDEYLLIVSKPTEQNCAPSRDHKHKSLVEQVLSYFQQHSLELTPHIVTRLDRNTSGIVIIAKHGYIHHLMSQTSIDKRYICVCHGKVKQQGMIEAPIVRHPGSIIQRHVHDSGKYAQTMFQRLKVKSQYSLCEVQLLTGRTHQIRVHFQYIGHPLVGDDLYGGKQDIYNHQLLGCKKVSFIHPITNQKIEVIDQYDTIETKFNML</sequence>
<comment type="catalytic activity">
    <reaction evidence="1 4">
        <text>a uridine in RNA = a pseudouridine in RNA</text>
        <dbReference type="Rhea" id="RHEA:48348"/>
        <dbReference type="Rhea" id="RHEA-COMP:12068"/>
        <dbReference type="Rhea" id="RHEA-COMP:12069"/>
        <dbReference type="ChEBI" id="CHEBI:65314"/>
        <dbReference type="ChEBI" id="CHEBI:65315"/>
    </reaction>
</comment>
<name>A0A2T4SVE9_STAGA</name>
<dbReference type="PANTHER" id="PTHR21600">
    <property type="entry name" value="MITOCHONDRIAL RNA PSEUDOURIDINE SYNTHASE"/>
    <property type="match status" value="1"/>
</dbReference>
<comment type="similarity">
    <text evidence="2 4">Belongs to the pseudouridine synthase RluA family.</text>
</comment>
<evidence type="ECO:0000256" key="4">
    <source>
        <dbReference type="RuleBase" id="RU362028"/>
    </source>
</evidence>
<evidence type="ECO:0000256" key="2">
    <source>
        <dbReference type="ARBA" id="ARBA00010876"/>
    </source>
</evidence>
<gene>
    <name evidence="6" type="ORF">BUZ01_09900</name>
</gene>
<feature type="active site" evidence="3">
    <location>
        <position position="130"/>
    </location>
</feature>
<dbReference type="SUPFAM" id="SSF55120">
    <property type="entry name" value="Pseudouridine synthase"/>
    <property type="match status" value="1"/>
</dbReference>
<dbReference type="PROSITE" id="PS01129">
    <property type="entry name" value="PSI_RLU"/>
    <property type="match status" value="1"/>
</dbReference>
<evidence type="ECO:0000256" key="3">
    <source>
        <dbReference type="PIRSR" id="PIRSR606225-1"/>
    </source>
</evidence>
<dbReference type="InterPro" id="IPR020103">
    <property type="entry name" value="PsdUridine_synth_cat_dom_sf"/>
</dbReference>
<dbReference type="PANTHER" id="PTHR21600:SF35">
    <property type="entry name" value="PSEUDOURIDINE SYNTHASE"/>
    <property type="match status" value="1"/>
</dbReference>
<dbReference type="GO" id="GO:0009982">
    <property type="term" value="F:pseudouridine synthase activity"/>
    <property type="evidence" value="ECO:0007669"/>
    <property type="project" value="InterPro"/>
</dbReference>